<keyword evidence="4" id="KW-0658">Purine biosynthesis</keyword>
<sequence>MSKDCLAVLDFGSQYAHLIAKRLRRQGFYTEIHPPASPASKLAHIRGLILSGGPASVYGEMTPDFNQKL</sequence>
<keyword evidence="3" id="KW-0332">GMP biosynthesis</keyword>
<proteinExistence type="predicted"/>
<name>A0A383C8V7_9ZZZZ</name>
<keyword evidence="5" id="KW-0067">ATP-binding</keyword>
<dbReference type="AlphaFoldDB" id="A0A383C8V7"/>
<protein>
    <recommendedName>
        <fullName evidence="6">Glutamine amidotransferase domain-containing protein</fullName>
    </recommendedName>
</protein>
<gene>
    <name evidence="7" type="ORF">METZ01_LOCUS481347</name>
</gene>
<evidence type="ECO:0000256" key="2">
    <source>
        <dbReference type="ARBA" id="ARBA00022741"/>
    </source>
</evidence>
<organism evidence="7">
    <name type="scientific">marine metagenome</name>
    <dbReference type="NCBI Taxonomy" id="408172"/>
    <lineage>
        <taxon>unclassified sequences</taxon>
        <taxon>metagenomes</taxon>
        <taxon>ecological metagenomes</taxon>
    </lineage>
</organism>
<feature type="domain" description="Glutamine amidotransferase" evidence="6">
    <location>
        <begin position="8"/>
        <end position="65"/>
    </location>
</feature>
<dbReference type="Gene3D" id="3.40.50.880">
    <property type="match status" value="1"/>
</dbReference>
<evidence type="ECO:0000256" key="3">
    <source>
        <dbReference type="ARBA" id="ARBA00022749"/>
    </source>
</evidence>
<dbReference type="PANTHER" id="PTHR11922">
    <property type="entry name" value="GMP SYNTHASE-RELATED"/>
    <property type="match status" value="1"/>
</dbReference>
<dbReference type="Pfam" id="PF00117">
    <property type="entry name" value="GATase"/>
    <property type="match status" value="1"/>
</dbReference>
<evidence type="ECO:0000259" key="6">
    <source>
        <dbReference type="Pfam" id="PF00117"/>
    </source>
</evidence>
<keyword evidence="2" id="KW-0547">Nucleotide-binding</keyword>
<dbReference type="InterPro" id="IPR029062">
    <property type="entry name" value="Class_I_gatase-like"/>
</dbReference>
<evidence type="ECO:0000256" key="1">
    <source>
        <dbReference type="ARBA" id="ARBA00022598"/>
    </source>
</evidence>
<accession>A0A383C8V7</accession>
<keyword evidence="1" id="KW-0436">Ligase</keyword>
<dbReference type="EMBL" id="UINC01206732">
    <property type="protein sequence ID" value="SVE28493.1"/>
    <property type="molecule type" value="Genomic_DNA"/>
</dbReference>
<dbReference type="GO" id="GO:0003921">
    <property type="term" value="F:GMP synthase activity"/>
    <property type="evidence" value="ECO:0007669"/>
    <property type="project" value="TreeGrafter"/>
</dbReference>
<dbReference type="InterPro" id="IPR017926">
    <property type="entry name" value="GATASE"/>
</dbReference>
<dbReference type="PANTHER" id="PTHR11922:SF2">
    <property type="entry name" value="GMP SYNTHASE [GLUTAMINE-HYDROLYZING]"/>
    <property type="match status" value="1"/>
</dbReference>
<feature type="non-terminal residue" evidence="7">
    <location>
        <position position="69"/>
    </location>
</feature>
<evidence type="ECO:0000256" key="4">
    <source>
        <dbReference type="ARBA" id="ARBA00022755"/>
    </source>
</evidence>
<reference evidence="7" key="1">
    <citation type="submission" date="2018-05" db="EMBL/GenBank/DDBJ databases">
        <authorList>
            <person name="Lanie J.A."/>
            <person name="Ng W.-L."/>
            <person name="Kazmierczak K.M."/>
            <person name="Andrzejewski T.M."/>
            <person name="Davidsen T.M."/>
            <person name="Wayne K.J."/>
            <person name="Tettelin H."/>
            <person name="Glass J.I."/>
            <person name="Rusch D."/>
            <person name="Podicherti R."/>
            <person name="Tsui H.-C.T."/>
            <person name="Winkler M.E."/>
        </authorList>
    </citation>
    <scope>NUCLEOTIDE SEQUENCE</scope>
</reference>
<evidence type="ECO:0000256" key="5">
    <source>
        <dbReference type="ARBA" id="ARBA00022840"/>
    </source>
</evidence>
<dbReference type="GO" id="GO:0005524">
    <property type="term" value="F:ATP binding"/>
    <property type="evidence" value="ECO:0007669"/>
    <property type="project" value="UniProtKB-KW"/>
</dbReference>
<dbReference type="PROSITE" id="PS51273">
    <property type="entry name" value="GATASE_TYPE_1"/>
    <property type="match status" value="1"/>
</dbReference>
<dbReference type="GO" id="GO:0005829">
    <property type="term" value="C:cytosol"/>
    <property type="evidence" value="ECO:0007669"/>
    <property type="project" value="TreeGrafter"/>
</dbReference>
<evidence type="ECO:0000313" key="7">
    <source>
        <dbReference type="EMBL" id="SVE28493.1"/>
    </source>
</evidence>
<dbReference type="SUPFAM" id="SSF52317">
    <property type="entry name" value="Class I glutamine amidotransferase-like"/>
    <property type="match status" value="1"/>
</dbReference>